<gene>
    <name evidence="1" type="ORF">BJ875DRAFT_451134</name>
</gene>
<dbReference type="OrthoDB" id="3638982at2759"/>
<reference evidence="1" key="1">
    <citation type="journal article" date="2021" name="IMA Fungus">
        <title>Genomic characterization of three marine fungi, including Emericellopsis atlantica sp. nov. with signatures of a generalist lifestyle and marine biomass degradation.</title>
        <authorList>
            <person name="Hagestad O.C."/>
            <person name="Hou L."/>
            <person name="Andersen J.H."/>
            <person name="Hansen E.H."/>
            <person name="Altermark B."/>
            <person name="Li C."/>
            <person name="Kuhnert E."/>
            <person name="Cox R.J."/>
            <person name="Crous P.W."/>
            <person name="Spatafora J.W."/>
            <person name="Lail K."/>
            <person name="Amirebrahimi M."/>
            <person name="Lipzen A."/>
            <person name="Pangilinan J."/>
            <person name="Andreopoulos W."/>
            <person name="Hayes R.D."/>
            <person name="Ng V."/>
            <person name="Grigoriev I.V."/>
            <person name="Jackson S.A."/>
            <person name="Sutton T.D.S."/>
            <person name="Dobson A.D.W."/>
            <person name="Rama T."/>
        </authorList>
    </citation>
    <scope>NUCLEOTIDE SEQUENCE</scope>
    <source>
        <strain evidence="1">TRa018bII</strain>
    </source>
</reference>
<accession>A0A9P7YRH0</accession>
<keyword evidence="2" id="KW-1185">Reference proteome</keyword>
<organism evidence="1 2">
    <name type="scientific">Amylocarpus encephaloides</name>
    <dbReference type="NCBI Taxonomy" id="45428"/>
    <lineage>
        <taxon>Eukaryota</taxon>
        <taxon>Fungi</taxon>
        <taxon>Dikarya</taxon>
        <taxon>Ascomycota</taxon>
        <taxon>Pezizomycotina</taxon>
        <taxon>Leotiomycetes</taxon>
        <taxon>Helotiales</taxon>
        <taxon>Helotiales incertae sedis</taxon>
        <taxon>Amylocarpus</taxon>
    </lineage>
</organism>
<dbReference type="EMBL" id="MU251370">
    <property type="protein sequence ID" value="KAG9238420.1"/>
    <property type="molecule type" value="Genomic_DNA"/>
</dbReference>
<evidence type="ECO:0000313" key="1">
    <source>
        <dbReference type="EMBL" id="KAG9238420.1"/>
    </source>
</evidence>
<protein>
    <submittedName>
        <fullName evidence="1">Uncharacterized protein</fullName>
    </submittedName>
</protein>
<proteinExistence type="predicted"/>
<evidence type="ECO:0000313" key="2">
    <source>
        <dbReference type="Proteomes" id="UP000824998"/>
    </source>
</evidence>
<name>A0A9P7YRH0_9HELO</name>
<comment type="caution">
    <text evidence="1">The sequence shown here is derived from an EMBL/GenBank/DDBJ whole genome shotgun (WGS) entry which is preliminary data.</text>
</comment>
<dbReference type="Proteomes" id="UP000824998">
    <property type="component" value="Unassembled WGS sequence"/>
</dbReference>
<sequence>MILSSEAPTAVEASSPPPMVIAAEQPATPTAESPKEITANTTAFSSVVMALANGIHARIPVSNNGFAGTSSLSAMLTENPVDTTLFAAGQSSFLKSVRWGGVVIRQNNQKIMPKGNAAMAGLPTVTMAQMTELNLTVELYEIFLSVFIHCRAISNWRLMVFYNHRDKVRKFIPDQFAIC</sequence>
<dbReference type="AlphaFoldDB" id="A0A9P7YRH0"/>